<dbReference type="Proteomes" id="UP000076738">
    <property type="component" value="Unassembled WGS sequence"/>
</dbReference>
<feature type="signal peptide" evidence="2">
    <location>
        <begin position="1"/>
        <end position="17"/>
    </location>
</feature>
<keyword evidence="1" id="KW-0472">Membrane</keyword>
<accession>A0A167LG00</accession>
<dbReference type="PANTHER" id="PTHR36853:SF1">
    <property type="entry name" value="DUF3844 DOMAIN-CONTAINING PROTEIN"/>
    <property type="match status" value="1"/>
</dbReference>
<reference evidence="4 5" key="1">
    <citation type="journal article" date="2016" name="Mol. Biol. Evol.">
        <title>Comparative Genomics of Early-Diverging Mushroom-Forming Fungi Provides Insights into the Origins of Lignocellulose Decay Capabilities.</title>
        <authorList>
            <person name="Nagy L.G."/>
            <person name="Riley R."/>
            <person name="Tritt A."/>
            <person name="Adam C."/>
            <person name="Daum C."/>
            <person name="Floudas D."/>
            <person name="Sun H."/>
            <person name="Yadav J.S."/>
            <person name="Pangilinan J."/>
            <person name="Larsson K.H."/>
            <person name="Matsuura K."/>
            <person name="Barry K."/>
            <person name="Labutti K."/>
            <person name="Kuo R."/>
            <person name="Ohm R.A."/>
            <person name="Bhattacharya S.S."/>
            <person name="Shirouzu T."/>
            <person name="Yoshinaga Y."/>
            <person name="Martin F.M."/>
            <person name="Grigoriev I.V."/>
            <person name="Hibbett D.S."/>
        </authorList>
    </citation>
    <scope>NUCLEOTIDE SEQUENCE [LARGE SCALE GENOMIC DNA]</scope>
    <source>
        <strain evidence="4 5">TUFC12733</strain>
    </source>
</reference>
<dbReference type="Pfam" id="PF12955">
    <property type="entry name" value="Vps3844_C"/>
    <property type="match status" value="1"/>
</dbReference>
<keyword evidence="1" id="KW-0812">Transmembrane</keyword>
<proteinExistence type="predicted"/>
<dbReference type="EMBL" id="KV417288">
    <property type="protein sequence ID" value="KZO95653.1"/>
    <property type="molecule type" value="Genomic_DNA"/>
</dbReference>
<feature type="domain" description="Vacuolar sorting protein Vps3844 C-terminal" evidence="3">
    <location>
        <begin position="257"/>
        <end position="352"/>
    </location>
</feature>
<dbReference type="OrthoDB" id="5583277at2759"/>
<protein>
    <recommendedName>
        <fullName evidence="3">Vacuolar sorting protein Vps3844 C-terminal domain-containing protein</fullName>
    </recommendedName>
</protein>
<organism evidence="4 5">
    <name type="scientific">Calocera viscosa (strain TUFC12733)</name>
    <dbReference type="NCBI Taxonomy" id="1330018"/>
    <lineage>
        <taxon>Eukaryota</taxon>
        <taxon>Fungi</taxon>
        <taxon>Dikarya</taxon>
        <taxon>Basidiomycota</taxon>
        <taxon>Agaricomycotina</taxon>
        <taxon>Dacrymycetes</taxon>
        <taxon>Dacrymycetales</taxon>
        <taxon>Dacrymycetaceae</taxon>
        <taxon>Calocera</taxon>
    </lineage>
</organism>
<evidence type="ECO:0000256" key="2">
    <source>
        <dbReference type="SAM" id="SignalP"/>
    </source>
</evidence>
<sequence length="362" mass="37559">MAVLNLLLAALLPTALASTTGALVYLHPPPSSEYSRAALSPSQAHAVLSYHLGIDRWVELKHSGQWIDELVRSGEDGSVISAGEGGVVVLVESDTPEDILPYAVPAFTIPFPLPYSTYSTLLNTYSSRMASLISPSPAFVDSYNASSYTSSPLLSALDMADSPAAQQVEQGLQKMLAYADWVDQGGATGAAVEVRGLGELKETNAEAYDEGVRVLEAALSVPALTNHNYALIVLPTSASTQSSLLTQSTAAANTSSCYTTSQACDSATSACSGHGHCAATIKAGKTCYVCSCSKALALAGQTTNWAGAKCEKIDISGSFTLLIGSTVFMIAIAVGSVMLLYGVGNQELPSTLFGAAPGTKRE</sequence>
<keyword evidence="2" id="KW-0732">Signal</keyword>
<dbReference type="AlphaFoldDB" id="A0A167LG00"/>
<dbReference type="InterPro" id="IPR024382">
    <property type="entry name" value="Vps3844_C"/>
</dbReference>
<dbReference type="PANTHER" id="PTHR36853">
    <property type="entry name" value="EXPRESSED PROTEIN"/>
    <property type="match status" value="1"/>
</dbReference>
<keyword evidence="1" id="KW-1133">Transmembrane helix</keyword>
<evidence type="ECO:0000256" key="1">
    <source>
        <dbReference type="SAM" id="Phobius"/>
    </source>
</evidence>
<evidence type="ECO:0000259" key="3">
    <source>
        <dbReference type="Pfam" id="PF12955"/>
    </source>
</evidence>
<dbReference type="GO" id="GO:0005783">
    <property type="term" value="C:endoplasmic reticulum"/>
    <property type="evidence" value="ECO:0007669"/>
    <property type="project" value="TreeGrafter"/>
</dbReference>
<feature type="transmembrane region" description="Helical" evidence="1">
    <location>
        <begin position="319"/>
        <end position="343"/>
    </location>
</feature>
<feature type="chain" id="PRO_5007889827" description="Vacuolar sorting protein Vps3844 C-terminal domain-containing protein" evidence="2">
    <location>
        <begin position="18"/>
        <end position="362"/>
    </location>
</feature>
<evidence type="ECO:0000313" key="5">
    <source>
        <dbReference type="Proteomes" id="UP000076738"/>
    </source>
</evidence>
<dbReference type="InterPro" id="IPR053065">
    <property type="entry name" value="Archenteron_Induction-Rel"/>
</dbReference>
<dbReference type="STRING" id="1330018.A0A167LG00"/>
<name>A0A167LG00_CALVF</name>
<gene>
    <name evidence="4" type="ORF">CALVIDRAFT_564689</name>
</gene>
<keyword evidence="5" id="KW-1185">Reference proteome</keyword>
<evidence type="ECO:0000313" key="4">
    <source>
        <dbReference type="EMBL" id="KZO95653.1"/>
    </source>
</evidence>